<dbReference type="EMBL" id="GG692401">
    <property type="protein sequence ID" value="EER31148.1"/>
    <property type="molecule type" value="Genomic_DNA"/>
</dbReference>
<reference evidence="2 3" key="1">
    <citation type="journal article" date="2009" name="Nature">
        <title>Evolution of pathogenicity and sexual reproduction in eight Candida genomes.</title>
        <authorList>
            <person name="Butler G."/>
            <person name="Rasmussen M.D."/>
            <person name="Lin M.F."/>
            <person name="Santos M.A."/>
            <person name="Sakthikumar S."/>
            <person name="Munro C.A."/>
            <person name="Rheinbay E."/>
            <person name="Grabherr M."/>
            <person name="Forche A."/>
            <person name="Reedy J.L."/>
            <person name="Agrafioti I."/>
            <person name="Arnaud M.B."/>
            <person name="Bates S."/>
            <person name="Brown A.J."/>
            <person name="Brunke S."/>
            <person name="Costanzo M.C."/>
            <person name="Fitzpatrick D.A."/>
            <person name="de Groot P.W."/>
            <person name="Harris D."/>
            <person name="Hoyer L.L."/>
            <person name="Hube B."/>
            <person name="Klis F.M."/>
            <person name="Kodira C."/>
            <person name="Lennard N."/>
            <person name="Logue M.E."/>
            <person name="Martin R."/>
            <person name="Neiman A.M."/>
            <person name="Nikolaou E."/>
            <person name="Quail M.A."/>
            <person name="Quinn J."/>
            <person name="Santos M.C."/>
            <person name="Schmitzberger F.F."/>
            <person name="Sherlock G."/>
            <person name="Shah P."/>
            <person name="Silverstein K.A."/>
            <person name="Skrzypek M.S."/>
            <person name="Soll D."/>
            <person name="Staggs R."/>
            <person name="Stansfield I."/>
            <person name="Stumpf M.P."/>
            <person name="Sudbery P.E."/>
            <person name="Srikantha T."/>
            <person name="Zeng Q."/>
            <person name="Berman J."/>
            <person name="Berriman M."/>
            <person name="Heitman J."/>
            <person name="Gow N.A."/>
            <person name="Lorenz M.C."/>
            <person name="Birren B.W."/>
            <person name="Kellis M."/>
            <person name="Cuomo C.A."/>
        </authorList>
    </citation>
    <scope>NUCLEOTIDE SEQUENCE [LARGE SCALE GENOMIC DNA]</scope>
    <source>
        <strain evidence="3">ATCC MYA-3404 / T1</strain>
    </source>
</reference>
<dbReference type="RefSeq" id="XP_002550580.1">
    <property type="nucleotide sequence ID" value="XM_002550534.1"/>
</dbReference>
<dbReference type="KEGG" id="ctp:CTRG_04878"/>
<feature type="compositionally biased region" description="Polar residues" evidence="1">
    <location>
        <begin position="116"/>
        <end position="130"/>
    </location>
</feature>
<sequence length="273" mass="31298">MLNTMRLNSTTSNSNTSQPWKLEYDSILQQYYYINLLDNSISFDSPCEVMNHKKSSSTNKKLFASFKKQREYNQHHKNCPLSRSSSNNTTTTATNSNSTTKSKSIYRRLSDALSLKSTKSNESTPNNSPRNSIVSNVSNASSESSTTMVDSTTLMDVGNLDDEYLLNNNRLNNFKNFTGTSQGNLRFGYISDNYHEDAISISSDESSVLNDPLTSDEDEDEVRVFNQNYIYNPNYDGAFFDYEDDDCKDNEMIDIEKENERRELRLQILKELY</sequence>
<dbReference type="AlphaFoldDB" id="C5MFN5"/>
<dbReference type="HOGENOM" id="CLU_088984_0_0_1"/>
<evidence type="ECO:0000313" key="2">
    <source>
        <dbReference type="EMBL" id="EER31148.1"/>
    </source>
</evidence>
<feature type="region of interest" description="Disordered" evidence="1">
    <location>
        <begin position="116"/>
        <end position="150"/>
    </location>
</feature>
<dbReference type="VEuPathDB" id="FungiDB:CTRG_04878"/>
<dbReference type="Proteomes" id="UP000002037">
    <property type="component" value="Unassembled WGS sequence"/>
</dbReference>
<feature type="compositionally biased region" description="Low complexity" evidence="1">
    <location>
        <begin position="131"/>
        <end position="145"/>
    </location>
</feature>
<keyword evidence="3" id="KW-1185">Reference proteome</keyword>
<accession>C5MFN5</accession>
<proteinExistence type="predicted"/>
<evidence type="ECO:0008006" key="4">
    <source>
        <dbReference type="Google" id="ProtNLM"/>
    </source>
</evidence>
<name>C5MFN5_CANTT</name>
<evidence type="ECO:0000256" key="1">
    <source>
        <dbReference type="SAM" id="MobiDB-lite"/>
    </source>
</evidence>
<dbReference type="eggNOG" id="ENOG502RMS2">
    <property type="taxonomic scope" value="Eukaryota"/>
</dbReference>
<dbReference type="STRING" id="294747.C5MFN5"/>
<protein>
    <recommendedName>
        <fullName evidence="4">WW domain-containing protein</fullName>
    </recommendedName>
</protein>
<feature type="region of interest" description="Disordered" evidence="1">
    <location>
        <begin position="69"/>
        <end position="103"/>
    </location>
</feature>
<gene>
    <name evidence="2" type="ORF">CTRG_04878</name>
</gene>
<dbReference type="GeneID" id="8298881"/>
<organism evidence="2 3">
    <name type="scientific">Candida tropicalis (strain ATCC MYA-3404 / T1)</name>
    <name type="common">Yeast</name>
    <dbReference type="NCBI Taxonomy" id="294747"/>
    <lineage>
        <taxon>Eukaryota</taxon>
        <taxon>Fungi</taxon>
        <taxon>Dikarya</taxon>
        <taxon>Ascomycota</taxon>
        <taxon>Saccharomycotina</taxon>
        <taxon>Pichiomycetes</taxon>
        <taxon>Debaryomycetaceae</taxon>
        <taxon>Candida/Lodderomyces clade</taxon>
        <taxon>Candida</taxon>
    </lineage>
</organism>
<feature type="compositionally biased region" description="Low complexity" evidence="1">
    <location>
        <begin position="84"/>
        <end position="103"/>
    </location>
</feature>
<evidence type="ECO:0000313" key="3">
    <source>
        <dbReference type="Proteomes" id="UP000002037"/>
    </source>
</evidence>
<dbReference type="OrthoDB" id="4020766at2759"/>